<organism evidence="7 8">
    <name type="scientific">Variovorax humicola</name>
    <dbReference type="NCBI Taxonomy" id="1769758"/>
    <lineage>
        <taxon>Bacteria</taxon>
        <taxon>Pseudomonadati</taxon>
        <taxon>Pseudomonadota</taxon>
        <taxon>Betaproteobacteria</taxon>
        <taxon>Burkholderiales</taxon>
        <taxon>Comamonadaceae</taxon>
        <taxon>Variovorax</taxon>
    </lineage>
</organism>
<dbReference type="EMBL" id="JBBKZV010000006">
    <property type="protein sequence ID" value="MEJ8822799.1"/>
    <property type="molecule type" value="Genomic_DNA"/>
</dbReference>
<evidence type="ECO:0000313" key="8">
    <source>
        <dbReference type="Proteomes" id="UP001363010"/>
    </source>
</evidence>
<comment type="caution">
    <text evidence="7">The sequence shown here is derived from an EMBL/GenBank/DDBJ whole genome shotgun (WGS) entry which is preliminary data.</text>
</comment>
<sequence>MGVGDNLKTWARRIKRDGVTLWFAGKNPRTPWYAKALGMFVVAYALSPVDLIPDFIPVLGYVDDVLLLPGLIWLTVRLLPPEVLAECRRQADEWIAAKGSKPSSRAGAVLVVMLWLAIGAAAWCWLRPRA</sequence>
<feature type="domain" description="DUF1232" evidence="6">
    <location>
        <begin position="34"/>
        <end position="69"/>
    </location>
</feature>
<name>A0ABU8VZZ3_9BURK</name>
<evidence type="ECO:0000256" key="2">
    <source>
        <dbReference type="ARBA" id="ARBA00022692"/>
    </source>
</evidence>
<evidence type="ECO:0000259" key="6">
    <source>
        <dbReference type="Pfam" id="PF06803"/>
    </source>
</evidence>
<comment type="subcellular location">
    <subcellularLocation>
        <location evidence="1">Endomembrane system</location>
        <topology evidence="1">Multi-pass membrane protein</topology>
    </subcellularLocation>
</comment>
<proteinExistence type="predicted"/>
<evidence type="ECO:0000256" key="3">
    <source>
        <dbReference type="ARBA" id="ARBA00022989"/>
    </source>
</evidence>
<protein>
    <submittedName>
        <fullName evidence="7">YkvA family protein</fullName>
    </submittedName>
</protein>
<feature type="transmembrane region" description="Helical" evidence="5">
    <location>
        <begin position="32"/>
        <end position="51"/>
    </location>
</feature>
<reference evidence="7 8" key="1">
    <citation type="submission" date="2024-03" db="EMBL/GenBank/DDBJ databases">
        <title>Novel species of the genus Variovorax.</title>
        <authorList>
            <person name="Liu Q."/>
            <person name="Xin Y.-H."/>
        </authorList>
    </citation>
    <scope>NUCLEOTIDE SEQUENCE [LARGE SCALE GENOMIC DNA]</scope>
    <source>
        <strain evidence="7 8">KACC 18501</strain>
    </source>
</reference>
<keyword evidence="8" id="KW-1185">Reference proteome</keyword>
<dbReference type="Proteomes" id="UP001363010">
    <property type="component" value="Unassembled WGS sequence"/>
</dbReference>
<accession>A0ABU8VZZ3</accession>
<gene>
    <name evidence="7" type="ORF">WKW80_12285</name>
</gene>
<keyword evidence="2 5" id="KW-0812">Transmembrane</keyword>
<evidence type="ECO:0000256" key="4">
    <source>
        <dbReference type="ARBA" id="ARBA00023136"/>
    </source>
</evidence>
<evidence type="ECO:0000313" key="7">
    <source>
        <dbReference type="EMBL" id="MEJ8822799.1"/>
    </source>
</evidence>
<dbReference type="Pfam" id="PF06803">
    <property type="entry name" value="DUF1232"/>
    <property type="match status" value="1"/>
</dbReference>
<keyword evidence="3 5" id="KW-1133">Transmembrane helix</keyword>
<dbReference type="RefSeq" id="WP_340364160.1">
    <property type="nucleotide sequence ID" value="NZ_JBBKZV010000006.1"/>
</dbReference>
<evidence type="ECO:0000256" key="5">
    <source>
        <dbReference type="SAM" id="Phobius"/>
    </source>
</evidence>
<evidence type="ECO:0000256" key="1">
    <source>
        <dbReference type="ARBA" id="ARBA00004127"/>
    </source>
</evidence>
<keyword evidence="4 5" id="KW-0472">Membrane</keyword>
<feature type="transmembrane region" description="Helical" evidence="5">
    <location>
        <begin position="106"/>
        <end position="126"/>
    </location>
</feature>
<dbReference type="InterPro" id="IPR010652">
    <property type="entry name" value="DUF1232"/>
</dbReference>